<dbReference type="AlphaFoldDB" id="A0A498CIX4"/>
<evidence type="ECO:0000313" key="2">
    <source>
        <dbReference type="Proteomes" id="UP000274786"/>
    </source>
</evidence>
<dbReference type="EMBL" id="RCDC01000004">
    <property type="protein sequence ID" value="RLK56390.1"/>
    <property type="molecule type" value="Genomic_DNA"/>
</dbReference>
<evidence type="ECO:0008006" key="3">
    <source>
        <dbReference type="Google" id="ProtNLM"/>
    </source>
</evidence>
<proteinExistence type="predicted"/>
<dbReference type="Proteomes" id="UP000274786">
    <property type="component" value="Unassembled WGS sequence"/>
</dbReference>
<reference evidence="1 2" key="1">
    <citation type="submission" date="2018-10" db="EMBL/GenBank/DDBJ databases">
        <title>Comparative analysis of microorganisms from saline springs in Andes Mountain Range, Colombia.</title>
        <authorList>
            <person name="Rubin E."/>
        </authorList>
    </citation>
    <scope>NUCLEOTIDE SEQUENCE [LARGE SCALE GENOMIC DNA]</scope>
    <source>
        <strain evidence="1 2">USBA GBX 843</strain>
    </source>
</reference>
<evidence type="ECO:0000313" key="1">
    <source>
        <dbReference type="EMBL" id="RLK56390.1"/>
    </source>
</evidence>
<comment type="caution">
    <text evidence="1">The sequence shown here is derived from an EMBL/GenBank/DDBJ whole genome shotgun (WGS) entry which is preliminary data.</text>
</comment>
<sequence>MCSVGGLLSCLSDQVNVFNESQSLKGTQKSGLAHTFGMDFYPAVGGNMGVSLGDSELDTRDGGRVDRKSVSLFGGRASPDTDWQSKLEWRRDAGAERRTRWVSANHLSHKINESWRIAGRFHYADTDDVLNPIASASFIEGNLGLAYRPWNGDRWGCLGAIPTCMTCRRWAKSKAWTTISAPKCCCWNRYGLAEYRWLDVRDGGQREGWMAGLDRDVTRSMRVGVGYNFTRFSDDLTDFDYDHRGYYLNLVGRY</sequence>
<protein>
    <recommendedName>
        <fullName evidence="3">DUF560 domain-containing protein</fullName>
    </recommendedName>
</protein>
<gene>
    <name evidence="1" type="ORF">BCL79_0776</name>
</gene>
<accession>A0A498CIX4</accession>
<organism evidence="1 2">
    <name type="scientific">Stenotrophomonas rhizophila</name>
    <dbReference type="NCBI Taxonomy" id="216778"/>
    <lineage>
        <taxon>Bacteria</taxon>
        <taxon>Pseudomonadati</taxon>
        <taxon>Pseudomonadota</taxon>
        <taxon>Gammaproteobacteria</taxon>
        <taxon>Lysobacterales</taxon>
        <taxon>Lysobacteraceae</taxon>
        <taxon>Stenotrophomonas</taxon>
    </lineage>
</organism>
<name>A0A498CIX4_9GAMM</name>